<accession>A0A7W6R4H7</accession>
<feature type="compositionally biased region" description="Low complexity" evidence="1">
    <location>
        <begin position="596"/>
        <end position="607"/>
    </location>
</feature>
<dbReference type="InterPro" id="IPR028908">
    <property type="entry name" value="Tox-PL_dom"/>
</dbReference>
<feature type="domain" description="Tox-PL" evidence="2">
    <location>
        <begin position="1610"/>
        <end position="1705"/>
    </location>
</feature>
<dbReference type="Pfam" id="PF13332">
    <property type="entry name" value="Fil_haemagg_2"/>
    <property type="match status" value="4"/>
</dbReference>
<gene>
    <name evidence="3" type="ORF">GGD57_002866</name>
</gene>
<reference evidence="3 4" key="1">
    <citation type="submission" date="2020-08" db="EMBL/GenBank/DDBJ databases">
        <title>Genomic Encyclopedia of Type Strains, Phase IV (KMG-V): Genome sequencing to study the core and pangenomes of soil and plant-associated prokaryotes.</title>
        <authorList>
            <person name="Whitman W."/>
        </authorList>
    </citation>
    <scope>NUCLEOTIDE SEQUENCE [LARGE SCALE GENOMIC DNA]</scope>
    <source>
        <strain evidence="3 4">SEMIA 4089</strain>
    </source>
</reference>
<dbReference type="InterPro" id="IPR025157">
    <property type="entry name" value="Hemagglutinin_rpt"/>
</dbReference>
<evidence type="ECO:0000313" key="4">
    <source>
        <dbReference type="Proteomes" id="UP000540909"/>
    </source>
</evidence>
<dbReference type="Proteomes" id="UP000540909">
    <property type="component" value="Unassembled WGS sequence"/>
</dbReference>
<name>A0A7W6R4H7_9HYPH</name>
<comment type="caution">
    <text evidence="3">The sequence shown here is derived from an EMBL/GenBank/DDBJ whole genome shotgun (WGS) entry which is preliminary data.</text>
</comment>
<sequence length="1721" mass="174168">MAGGAGVTAAGNPGDPLSALTGLTAGGALFNVNSGLGGGALLSPAKPNSGGFGGKIAHQAFLFETRAAYLDVGTFYGSGYFMDRIGYRPETTVPFLGDAYFENQLIDTQLRQLVGEGLGRSTFIAGGSAIEQMKTLLDNGATYAKDHHLAVGQGLTSEQAAALTDSIVLYQWQTVNGVQVLAPVVYVAAADRQKLTGAGAAMAGGSVDMNVGNLDNSGLIASAGGLTVSGSSIQGSGTFLSRGDTTLNATNGITLAAQTMTIGGQNVVNTNAGVTAGGTLQLAGGSGDLTLKGVKVNATGDATLSGKNVTLDAAKVDNAGQQNATGTQVASGKALTIKATDNVNVIGSSAKAGTTLDVTADKGSVAVVSTDVARNNQSGYTRTLSTDQQQSQLSAGTNATIKSGDDILLSGSSVKADGNVALSAGDDINITAAQEHSASTFGKKSASSITHVGSEISAGGDLSVTAGNGSGDHDLNIVGSKLAADGKLALKADGDVTIAEATDTATLDTRLSSKGGFLGTSEKTTTHLETTTAVGSSISGGEGVDITSGKDTVISASKIEAGKEGGAAADLNITTGGDLVIASGKDTSAKDDKGSRSGFLSKGSSSYKSYDETTVASQLGASGNINLTADGAAVISGSKANADKSISVTADSVSVIGAQETHELEEQRKKSGFGVGGGGGFISIYGSQQNSGKQASTLNVGSALSAGQDVNLTARDTDLNILGSSMDADNDINLSAKRDVNVTPGAESFSQSEQEKKSGFGISFGSSGGGFSVGIGAQTSKDSSSQQSNTNAASMLSAGRDLNISAGNNVNLQAAQGSAERDVNLFAANDVNLLSAADKTNYEEIHEKTFAGVTLSVSSQVSQAASSIMNSAERLTGDSRVNAITNTIIAALGFYQGYKGLKEAYQQLTSADPKAEGLNFSISLSAGVNHQENSSSSSSSTPVVTDIRAGRSITLEAENGSITSDGAQIAAGYDKFGLPTVSSDPLAGDIFLSAKNGDINLNAATGTSDTSSQNSSYSFGVGVGWKCGTKLGCGTPGVNVTGSYGNGNDGTTGLTNYDSHVSGTGDVTILTNDLTLRGATITGNSVTAAVRNLTVESLVDTATAKARQLNLSGSIGSDGFSASGSTQKATGDAAVVAEQSGIHAGTGGLDLTVDKKTTLVGGLLTSEAPASQNHLETGTLEVTDVDTHSRWKADTYGASIGSGGLSLAKVNDGESKTGKAYSAIGGNIGIAITDPEHQTQDIGTIRRDTDNTNTSLPGLPDLQNILRDQYKTQADLQEAQKAMATLVGDIADGLHDQATTQAGRDFWAEGGQGRALLHAIGGGILGGVNGWEGAIKAALGGAVTTLMAPAIDNLVKGMLKGTKYEGTPEGDALAKLIGATLAAGVGGAVGGADGASYGAANYQYNYLTHPQRQTQIDELKACNGDEKCIRENVDKYRDLNVSQENELVACKTKACVDAIVASLHDSQATLGNDYVELLNYSRQAAELATAYQQIDLFGQSQLKTDIDYAYFTAAYCESNPGDSCKRNGGMLYFGSQVALEAAYGALGVGRGGPGRATNTDGETAGNCSGDRCGSAADDIYGSARSMEEEFPELAGVNPHYVEGAGPGVNTNCVSCVNATVDRLTGRNPNAVADPSSGYGVPNDLNSSAPFGFSKSTSPANVTTRLLSEGDGAIAVVRIQQTGAVEHVIVGVNRSGTVRYIDPQLGSVVELQPNLTVIPGYR</sequence>
<evidence type="ECO:0000259" key="2">
    <source>
        <dbReference type="Pfam" id="PF15644"/>
    </source>
</evidence>
<dbReference type="GO" id="GO:0003824">
    <property type="term" value="F:catalytic activity"/>
    <property type="evidence" value="ECO:0007669"/>
    <property type="project" value="UniProtKB-ARBA"/>
</dbReference>
<dbReference type="Pfam" id="PF15644">
    <property type="entry name" value="Gln_amidase"/>
    <property type="match status" value="1"/>
</dbReference>
<evidence type="ECO:0000313" key="3">
    <source>
        <dbReference type="EMBL" id="MBB4236288.1"/>
    </source>
</evidence>
<protein>
    <recommendedName>
        <fullName evidence="2">Tox-PL domain-containing protein</fullName>
    </recommendedName>
</protein>
<dbReference type="EMBL" id="JACIFY010000009">
    <property type="protein sequence ID" value="MBB4236288.1"/>
    <property type="molecule type" value="Genomic_DNA"/>
</dbReference>
<evidence type="ECO:0000256" key="1">
    <source>
        <dbReference type="SAM" id="MobiDB-lite"/>
    </source>
</evidence>
<organism evidence="3 4">
    <name type="scientific">Rhizobium esperanzae</name>
    <dbReference type="NCBI Taxonomy" id="1967781"/>
    <lineage>
        <taxon>Bacteria</taxon>
        <taxon>Pseudomonadati</taxon>
        <taxon>Pseudomonadota</taxon>
        <taxon>Alphaproteobacteria</taxon>
        <taxon>Hyphomicrobiales</taxon>
        <taxon>Rhizobiaceae</taxon>
        <taxon>Rhizobium/Agrobacterium group</taxon>
        <taxon>Rhizobium</taxon>
    </lineage>
</organism>
<feature type="region of interest" description="Disordered" evidence="1">
    <location>
        <begin position="584"/>
        <end position="607"/>
    </location>
</feature>
<proteinExistence type="predicted"/>